<protein>
    <recommendedName>
        <fullName evidence="4">2-amino-4-hydroxy-6-hydroxymethyldihydropteridine pyrophosphokinase</fullName>
        <ecNumber evidence="3">2.7.6.3</ecNumber>
    </recommendedName>
    <alternativeName>
        <fullName evidence="11">6-hydroxymethyl-7,8-dihydropterin pyrophosphokinase</fullName>
    </alternativeName>
    <alternativeName>
        <fullName evidence="12">7,8-dihydro-6-hydroxymethylpterin-pyrophosphokinase</fullName>
    </alternativeName>
</protein>
<evidence type="ECO:0000256" key="12">
    <source>
        <dbReference type="ARBA" id="ARBA00033413"/>
    </source>
</evidence>
<keyword evidence="7 14" id="KW-0418">Kinase</keyword>
<dbReference type="GO" id="GO:0046656">
    <property type="term" value="P:folic acid biosynthetic process"/>
    <property type="evidence" value="ECO:0007669"/>
    <property type="project" value="UniProtKB-KW"/>
</dbReference>
<keyword evidence="9" id="KW-0289">Folate biosynthesis</keyword>
<dbReference type="PANTHER" id="PTHR43071:SF1">
    <property type="entry name" value="2-AMINO-4-HYDROXY-6-HYDROXYMETHYLDIHYDROPTERIDINE PYROPHOSPHOKINASE"/>
    <property type="match status" value="1"/>
</dbReference>
<evidence type="ECO:0000256" key="11">
    <source>
        <dbReference type="ARBA" id="ARBA00029766"/>
    </source>
</evidence>
<comment type="pathway">
    <text evidence="1">Cofactor biosynthesis; tetrahydrofolate biosynthesis; 2-amino-4-hydroxy-6-hydroxymethyl-7,8-dihydropteridine diphosphate from 7,8-dihydroneopterin triphosphate: step 4/4.</text>
</comment>
<dbReference type="UniPathway" id="UPA00077">
    <property type="reaction ID" value="UER00155"/>
</dbReference>
<evidence type="ECO:0000256" key="9">
    <source>
        <dbReference type="ARBA" id="ARBA00022909"/>
    </source>
</evidence>
<dbReference type="Proteomes" id="UP000028705">
    <property type="component" value="Unassembled WGS sequence"/>
</dbReference>
<dbReference type="GO" id="GO:0016301">
    <property type="term" value="F:kinase activity"/>
    <property type="evidence" value="ECO:0007669"/>
    <property type="project" value="UniProtKB-KW"/>
</dbReference>
<evidence type="ECO:0000259" key="13">
    <source>
        <dbReference type="Pfam" id="PF01288"/>
    </source>
</evidence>
<accession>A0A086A0D6</accession>
<comment type="similarity">
    <text evidence="2">Belongs to the HPPK family.</text>
</comment>
<dbReference type="SUPFAM" id="SSF55083">
    <property type="entry name" value="6-hydroxymethyl-7,8-dihydropterin pyrophosphokinase, HPPK"/>
    <property type="match status" value="1"/>
</dbReference>
<dbReference type="STRING" id="445961.IW15_21685"/>
<dbReference type="GO" id="GO:0003848">
    <property type="term" value="F:2-amino-4-hydroxy-6-hydroxymethyldihydropteridine diphosphokinase activity"/>
    <property type="evidence" value="ECO:0007669"/>
    <property type="project" value="UniProtKB-EC"/>
</dbReference>
<sequence length="138" mass="15944">MSQHKVVLLLGSNLGDQKKNIELAVQKISEGENEMLKISEFLMSEPVEFVSSNIFCNIALVIFTRYRPIQLLDFVKGIEIEMGRVNDSKVSGGYADRIIDIDIIKYDELNFKSKRLEIPHHKHLFEREFSSVLLKDFI</sequence>
<evidence type="ECO:0000256" key="4">
    <source>
        <dbReference type="ARBA" id="ARBA00016218"/>
    </source>
</evidence>
<reference evidence="14 15" key="1">
    <citation type="submission" date="2014-07" db="EMBL/GenBank/DDBJ databases">
        <title>Genome of Chryseobacterium soli DSM 19298.</title>
        <authorList>
            <person name="Stropko S.J."/>
            <person name="Pipes S.E."/>
            <person name="Newman J."/>
        </authorList>
    </citation>
    <scope>NUCLEOTIDE SEQUENCE [LARGE SCALE GENOMIC DNA]</scope>
    <source>
        <strain evidence="14 15">DSM 19298</strain>
    </source>
</reference>
<dbReference type="RefSeq" id="WP_034715309.1">
    <property type="nucleotide sequence ID" value="NZ_JAODPJ010000003.1"/>
</dbReference>
<dbReference type="eggNOG" id="COG0801">
    <property type="taxonomic scope" value="Bacteria"/>
</dbReference>
<organism evidence="14 15">
    <name type="scientific">Chryseobacterium soli</name>
    <dbReference type="NCBI Taxonomy" id="445961"/>
    <lineage>
        <taxon>Bacteria</taxon>
        <taxon>Pseudomonadati</taxon>
        <taxon>Bacteroidota</taxon>
        <taxon>Flavobacteriia</taxon>
        <taxon>Flavobacteriales</taxon>
        <taxon>Weeksellaceae</taxon>
        <taxon>Chryseobacterium group</taxon>
        <taxon>Chryseobacterium</taxon>
    </lineage>
</organism>
<dbReference type="NCBIfam" id="TIGR01498">
    <property type="entry name" value="folK"/>
    <property type="match status" value="1"/>
</dbReference>
<feature type="domain" description="7,8-dihydro-6-hydroxymethylpterin-pyrophosphokinase" evidence="13">
    <location>
        <begin position="8"/>
        <end position="135"/>
    </location>
</feature>
<evidence type="ECO:0000256" key="3">
    <source>
        <dbReference type="ARBA" id="ARBA00013253"/>
    </source>
</evidence>
<dbReference type="Pfam" id="PF01288">
    <property type="entry name" value="HPPK"/>
    <property type="match status" value="1"/>
</dbReference>
<evidence type="ECO:0000256" key="7">
    <source>
        <dbReference type="ARBA" id="ARBA00022777"/>
    </source>
</evidence>
<evidence type="ECO:0000256" key="8">
    <source>
        <dbReference type="ARBA" id="ARBA00022840"/>
    </source>
</evidence>
<evidence type="ECO:0000256" key="6">
    <source>
        <dbReference type="ARBA" id="ARBA00022741"/>
    </source>
</evidence>
<evidence type="ECO:0000256" key="5">
    <source>
        <dbReference type="ARBA" id="ARBA00022679"/>
    </source>
</evidence>
<evidence type="ECO:0000256" key="2">
    <source>
        <dbReference type="ARBA" id="ARBA00005810"/>
    </source>
</evidence>
<keyword evidence="8" id="KW-0067">ATP-binding</keyword>
<gene>
    <name evidence="14" type="ORF">IW15_21685</name>
</gene>
<dbReference type="OrthoDB" id="9808041at2"/>
<name>A0A086A0D6_9FLAO</name>
<dbReference type="AlphaFoldDB" id="A0A086A0D6"/>
<dbReference type="GO" id="GO:0005524">
    <property type="term" value="F:ATP binding"/>
    <property type="evidence" value="ECO:0007669"/>
    <property type="project" value="UniProtKB-KW"/>
</dbReference>
<proteinExistence type="inferred from homology"/>
<dbReference type="EMBL" id="JPRH01000013">
    <property type="protein sequence ID" value="KFF10150.1"/>
    <property type="molecule type" value="Genomic_DNA"/>
</dbReference>
<evidence type="ECO:0000256" key="1">
    <source>
        <dbReference type="ARBA" id="ARBA00005051"/>
    </source>
</evidence>
<dbReference type="PANTHER" id="PTHR43071">
    <property type="entry name" value="2-AMINO-4-HYDROXY-6-HYDROXYMETHYLDIHYDROPTERIDINE PYROPHOSPHOKINASE"/>
    <property type="match status" value="1"/>
</dbReference>
<dbReference type="InterPro" id="IPR035907">
    <property type="entry name" value="Hppk_sf"/>
</dbReference>
<keyword evidence="6" id="KW-0547">Nucleotide-binding</keyword>
<keyword evidence="5" id="KW-0808">Transferase</keyword>
<comment type="function">
    <text evidence="10">Catalyzes the transfer of pyrophosphate from adenosine triphosphate (ATP) to 6-hydroxymethyl-7,8-dihydropterin, an enzymatic step in folate biosynthesis pathway.</text>
</comment>
<comment type="caution">
    <text evidence="14">The sequence shown here is derived from an EMBL/GenBank/DDBJ whole genome shotgun (WGS) entry which is preliminary data.</text>
</comment>
<dbReference type="Gene3D" id="3.30.70.560">
    <property type="entry name" value="7,8-Dihydro-6-hydroxymethylpterin-pyrophosphokinase HPPK"/>
    <property type="match status" value="1"/>
</dbReference>
<dbReference type="InterPro" id="IPR000550">
    <property type="entry name" value="Hppk"/>
</dbReference>
<evidence type="ECO:0000256" key="10">
    <source>
        <dbReference type="ARBA" id="ARBA00029409"/>
    </source>
</evidence>
<evidence type="ECO:0000313" key="15">
    <source>
        <dbReference type="Proteomes" id="UP000028705"/>
    </source>
</evidence>
<dbReference type="GO" id="GO:0046654">
    <property type="term" value="P:tetrahydrofolate biosynthetic process"/>
    <property type="evidence" value="ECO:0007669"/>
    <property type="project" value="UniProtKB-UniPathway"/>
</dbReference>
<dbReference type="EC" id="2.7.6.3" evidence="3"/>
<keyword evidence="15" id="KW-1185">Reference proteome</keyword>
<evidence type="ECO:0000313" key="14">
    <source>
        <dbReference type="EMBL" id="KFF10150.1"/>
    </source>
</evidence>